<accession>A0A974X9U7</accession>
<dbReference type="InterPro" id="IPR029063">
    <property type="entry name" value="SAM-dependent_MTases_sf"/>
</dbReference>
<dbReference type="PANTHER" id="PTHR43542:SF1">
    <property type="entry name" value="METHYLTRANSFERASE"/>
    <property type="match status" value="1"/>
</dbReference>
<protein>
    <submittedName>
        <fullName evidence="3">RsmD family RNA methyltransferase</fullName>
    </submittedName>
</protein>
<dbReference type="PROSITE" id="PS00092">
    <property type="entry name" value="N6_MTASE"/>
    <property type="match status" value="1"/>
</dbReference>
<name>A0A974X9U7_9PROT</name>
<reference evidence="3" key="1">
    <citation type="submission" date="2021-02" db="EMBL/GenBank/DDBJ databases">
        <authorList>
            <person name="Franco D."/>
        </authorList>
    </citation>
    <scope>NUCLEOTIDE SEQUENCE</scope>
    <source>
        <strain evidence="3">RANSCY</strain>
    </source>
</reference>
<organism evidence="3 4">
    <name type="scientific">Candidatus Vidania fulgoroideorum</name>
    <dbReference type="NCBI Taxonomy" id="881286"/>
    <lineage>
        <taxon>Bacteria</taxon>
        <taxon>Pseudomonadati</taxon>
        <taxon>Pseudomonadota</taxon>
        <taxon>Betaproteobacteria</taxon>
        <taxon>Candidatus Vidania</taxon>
    </lineage>
</organism>
<keyword evidence="2" id="KW-0808">Transferase</keyword>
<dbReference type="EMBL" id="CP071412">
    <property type="protein sequence ID" value="QSW37998.1"/>
    <property type="molecule type" value="Genomic_DNA"/>
</dbReference>
<sequence>MRITTGKIKGKEIKLSKKLRNVVRPTKSLIRNSMFEVIGSRINGSKCLDLFCGTGVIGLEAYSRGARKVTLVDKRNILIKKIKKFLRKNNIVGIRCEAIDYVKFIRNSSEKYNILFLDPPYNLFHKQDKLVSLCSCLLKSNGIIYLENYKSNLKEDINFRGFKNIKIGTNGRIIYFLLIKI</sequence>
<dbReference type="PANTHER" id="PTHR43542">
    <property type="entry name" value="METHYLTRANSFERASE"/>
    <property type="match status" value="1"/>
</dbReference>
<dbReference type="Pfam" id="PF03602">
    <property type="entry name" value="Cons_hypoth95"/>
    <property type="match status" value="1"/>
</dbReference>
<dbReference type="InterPro" id="IPR002052">
    <property type="entry name" value="DNA_methylase_N6_adenine_CS"/>
</dbReference>
<dbReference type="SUPFAM" id="SSF53335">
    <property type="entry name" value="S-adenosyl-L-methionine-dependent methyltransferases"/>
    <property type="match status" value="1"/>
</dbReference>
<evidence type="ECO:0000313" key="4">
    <source>
        <dbReference type="Proteomes" id="UP000663347"/>
    </source>
</evidence>
<proteinExistence type="predicted"/>
<evidence type="ECO:0000313" key="3">
    <source>
        <dbReference type="EMBL" id="QSW37998.1"/>
    </source>
</evidence>
<dbReference type="GO" id="GO:0008168">
    <property type="term" value="F:methyltransferase activity"/>
    <property type="evidence" value="ECO:0007669"/>
    <property type="project" value="UniProtKB-KW"/>
</dbReference>
<dbReference type="AlphaFoldDB" id="A0A974X9U7"/>
<dbReference type="Gene3D" id="3.40.50.150">
    <property type="entry name" value="Vaccinia Virus protein VP39"/>
    <property type="match status" value="1"/>
</dbReference>
<dbReference type="CDD" id="cd02440">
    <property type="entry name" value="AdoMet_MTases"/>
    <property type="match status" value="1"/>
</dbReference>
<dbReference type="InterPro" id="IPR004398">
    <property type="entry name" value="RNA_MeTrfase_RsmD"/>
</dbReference>
<dbReference type="Proteomes" id="UP000663347">
    <property type="component" value="Chromosome"/>
</dbReference>
<keyword evidence="1 3" id="KW-0489">Methyltransferase</keyword>
<dbReference type="PIRSF" id="PIRSF004553">
    <property type="entry name" value="CHP00095"/>
    <property type="match status" value="1"/>
</dbReference>
<gene>
    <name evidence="3" type="ORF">JSR06_00120</name>
</gene>
<dbReference type="GO" id="GO:0003676">
    <property type="term" value="F:nucleic acid binding"/>
    <property type="evidence" value="ECO:0007669"/>
    <property type="project" value="InterPro"/>
</dbReference>
<evidence type="ECO:0000256" key="2">
    <source>
        <dbReference type="ARBA" id="ARBA00022679"/>
    </source>
</evidence>
<evidence type="ECO:0000256" key="1">
    <source>
        <dbReference type="ARBA" id="ARBA00022603"/>
    </source>
</evidence>
<dbReference type="GO" id="GO:0031167">
    <property type="term" value="P:rRNA methylation"/>
    <property type="evidence" value="ECO:0007669"/>
    <property type="project" value="InterPro"/>
</dbReference>
<reference evidence="3" key="2">
    <citation type="submission" date="2021-03" db="EMBL/GenBank/DDBJ databases">
        <title>Alternative transmission patterns in independently acquired nutritional co-symbionts of Dictyopharidae planthoppers.</title>
        <authorList>
            <person name="Michalik A."/>
            <person name="Lukasik P."/>
        </authorList>
    </citation>
    <scope>NUCLEOTIDE SEQUENCE</scope>
    <source>
        <strain evidence="3">RANSCY</strain>
    </source>
</reference>